<name>A0A7U2IBD8_PHANO</name>
<proteinExistence type="predicted"/>
<evidence type="ECO:0000313" key="2">
    <source>
        <dbReference type="EMBL" id="QRD06716.1"/>
    </source>
</evidence>
<evidence type="ECO:0000313" key="3">
    <source>
        <dbReference type="Proteomes" id="UP000663193"/>
    </source>
</evidence>
<accession>A0A7U2IBD8</accession>
<dbReference type="EMBL" id="CP069043">
    <property type="protein sequence ID" value="QRD06716.1"/>
    <property type="molecule type" value="Genomic_DNA"/>
</dbReference>
<gene>
    <name evidence="2" type="ORF">JI435_423590</name>
</gene>
<organism evidence="2 3">
    <name type="scientific">Phaeosphaeria nodorum (strain SN15 / ATCC MYA-4574 / FGSC 10173)</name>
    <name type="common">Glume blotch fungus</name>
    <name type="synonym">Parastagonospora nodorum</name>
    <dbReference type="NCBI Taxonomy" id="321614"/>
    <lineage>
        <taxon>Eukaryota</taxon>
        <taxon>Fungi</taxon>
        <taxon>Dikarya</taxon>
        <taxon>Ascomycota</taxon>
        <taxon>Pezizomycotina</taxon>
        <taxon>Dothideomycetes</taxon>
        <taxon>Pleosporomycetidae</taxon>
        <taxon>Pleosporales</taxon>
        <taxon>Pleosporineae</taxon>
        <taxon>Phaeosphaeriaceae</taxon>
        <taxon>Parastagonospora</taxon>
    </lineage>
</organism>
<dbReference type="VEuPathDB" id="FungiDB:JI435_423590"/>
<reference evidence="3" key="1">
    <citation type="journal article" date="2021" name="BMC Genomics">
        <title>Chromosome-level genome assembly and manually-curated proteome of model necrotroph Parastagonospora nodorum Sn15 reveals a genome-wide trove of candidate effector homologs, and redundancy of virulence-related functions within an accessory chromosome.</title>
        <authorList>
            <person name="Bertazzoni S."/>
            <person name="Jones D.A.B."/>
            <person name="Phan H.T."/>
            <person name="Tan K.-C."/>
            <person name="Hane J.K."/>
        </authorList>
    </citation>
    <scope>NUCLEOTIDE SEQUENCE [LARGE SCALE GENOMIC DNA]</scope>
    <source>
        <strain evidence="3">SN15 / ATCC MYA-4574 / FGSC 10173)</strain>
    </source>
</reference>
<protein>
    <submittedName>
        <fullName evidence="2">Uncharacterized protein</fullName>
    </submittedName>
</protein>
<dbReference type="Proteomes" id="UP000663193">
    <property type="component" value="Chromosome 21"/>
</dbReference>
<dbReference type="AlphaFoldDB" id="A0A7U2IBD8"/>
<feature type="region of interest" description="Disordered" evidence="1">
    <location>
        <begin position="1"/>
        <end position="32"/>
    </location>
</feature>
<keyword evidence="3" id="KW-1185">Reference proteome</keyword>
<evidence type="ECO:0000256" key="1">
    <source>
        <dbReference type="SAM" id="MobiDB-lite"/>
    </source>
</evidence>
<sequence length="175" mass="20120">MAELQNLVRDRGPPTPSSRRTKTRQKNNSWSTASMWRTESTVLIWSLHRTNMAIECSSHVLSQTASTVWTTEKLAKQYILKYLLVEMQVSAKGQYTSRCADAYSTGLWCRIFVQHRSNLRSQVAGIRAAKRRKIQVEPHAQSGTQFILQIRSFQRSYIASDPAYVGRVNQRSELR</sequence>